<dbReference type="STRING" id="405671.SAMN05421827_103303"/>
<organism evidence="11 12">
    <name type="scientific">Pedobacter terrae</name>
    <dbReference type="NCBI Taxonomy" id="405671"/>
    <lineage>
        <taxon>Bacteria</taxon>
        <taxon>Pseudomonadati</taxon>
        <taxon>Bacteroidota</taxon>
        <taxon>Sphingobacteriia</taxon>
        <taxon>Sphingobacteriales</taxon>
        <taxon>Sphingobacteriaceae</taxon>
        <taxon>Pedobacter</taxon>
    </lineage>
</organism>
<dbReference type="NCBIfam" id="TIGR01207">
    <property type="entry name" value="rmlA"/>
    <property type="match status" value="1"/>
</dbReference>
<evidence type="ECO:0000256" key="3">
    <source>
        <dbReference type="ARBA" id="ARBA00012461"/>
    </source>
</evidence>
<comment type="catalytic activity">
    <reaction evidence="8 9">
        <text>dTTP + alpha-D-glucose 1-phosphate + H(+) = dTDP-alpha-D-glucose + diphosphate</text>
        <dbReference type="Rhea" id="RHEA:15225"/>
        <dbReference type="ChEBI" id="CHEBI:15378"/>
        <dbReference type="ChEBI" id="CHEBI:33019"/>
        <dbReference type="ChEBI" id="CHEBI:37568"/>
        <dbReference type="ChEBI" id="CHEBI:57477"/>
        <dbReference type="ChEBI" id="CHEBI:58601"/>
        <dbReference type="EC" id="2.7.7.24"/>
    </reaction>
</comment>
<dbReference type="Gene3D" id="3.90.550.10">
    <property type="entry name" value="Spore Coat Polysaccharide Biosynthesis Protein SpsA, Chain A"/>
    <property type="match status" value="1"/>
</dbReference>
<keyword evidence="7 9" id="KW-0460">Magnesium</keyword>
<evidence type="ECO:0000256" key="7">
    <source>
        <dbReference type="ARBA" id="ARBA00022842"/>
    </source>
</evidence>
<evidence type="ECO:0000256" key="1">
    <source>
        <dbReference type="ARBA" id="ARBA00001946"/>
    </source>
</evidence>
<evidence type="ECO:0000259" key="10">
    <source>
        <dbReference type="Pfam" id="PF00483"/>
    </source>
</evidence>
<evidence type="ECO:0000256" key="8">
    <source>
        <dbReference type="ARBA" id="ARBA00049336"/>
    </source>
</evidence>
<dbReference type="GO" id="GO:0046872">
    <property type="term" value="F:metal ion binding"/>
    <property type="evidence" value="ECO:0007669"/>
    <property type="project" value="UniProtKB-KW"/>
</dbReference>
<name>A0A1G7RP05_9SPHI</name>
<gene>
    <name evidence="11" type="ORF">SAMN05421827_103303</name>
</gene>
<evidence type="ECO:0000313" key="11">
    <source>
        <dbReference type="EMBL" id="SDG12403.1"/>
    </source>
</evidence>
<dbReference type="Proteomes" id="UP000199643">
    <property type="component" value="Unassembled WGS sequence"/>
</dbReference>
<evidence type="ECO:0000256" key="2">
    <source>
        <dbReference type="ARBA" id="ARBA00010480"/>
    </source>
</evidence>
<dbReference type="InterPro" id="IPR005907">
    <property type="entry name" value="G1P_thy_trans_s"/>
</dbReference>
<evidence type="ECO:0000256" key="4">
    <source>
        <dbReference type="ARBA" id="ARBA00022679"/>
    </source>
</evidence>
<comment type="function">
    <text evidence="9">Catalyzes the formation of dTDP-glucose, from dTTP and glucose 1-phosphate, as well as its pyrophosphorolysis.</text>
</comment>
<dbReference type="OrthoDB" id="9803871at2"/>
<keyword evidence="12" id="KW-1185">Reference proteome</keyword>
<evidence type="ECO:0000256" key="9">
    <source>
        <dbReference type="RuleBase" id="RU003706"/>
    </source>
</evidence>
<dbReference type="GO" id="GO:0008879">
    <property type="term" value="F:glucose-1-phosphate thymidylyltransferase activity"/>
    <property type="evidence" value="ECO:0007669"/>
    <property type="project" value="UniProtKB-EC"/>
</dbReference>
<dbReference type="PANTHER" id="PTHR43532">
    <property type="entry name" value="GLUCOSE-1-PHOSPHATE THYMIDYLYLTRANSFERASE"/>
    <property type="match status" value="1"/>
</dbReference>
<dbReference type="InterPro" id="IPR005835">
    <property type="entry name" value="NTP_transferase_dom"/>
</dbReference>
<dbReference type="EMBL" id="FNCH01000003">
    <property type="protein sequence ID" value="SDG12403.1"/>
    <property type="molecule type" value="Genomic_DNA"/>
</dbReference>
<dbReference type="SUPFAM" id="SSF53448">
    <property type="entry name" value="Nucleotide-diphospho-sugar transferases"/>
    <property type="match status" value="1"/>
</dbReference>
<dbReference type="FunFam" id="3.90.550.10:FF:000023">
    <property type="entry name" value="Glucose-1-phosphate thymidylyltransferase"/>
    <property type="match status" value="1"/>
</dbReference>
<dbReference type="EC" id="2.7.7.24" evidence="3 9"/>
<evidence type="ECO:0000256" key="5">
    <source>
        <dbReference type="ARBA" id="ARBA00022695"/>
    </source>
</evidence>
<protein>
    <recommendedName>
        <fullName evidence="3 9">Glucose-1-phosphate thymidylyltransferase</fullName>
        <ecNumber evidence="3 9">2.7.7.24</ecNumber>
    </recommendedName>
</protein>
<evidence type="ECO:0000256" key="6">
    <source>
        <dbReference type="ARBA" id="ARBA00022723"/>
    </source>
</evidence>
<keyword evidence="5 9" id="KW-0548">Nucleotidyltransferase</keyword>
<keyword evidence="6 9" id="KW-0479">Metal-binding</keyword>
<dbReference type="PANTHER" id="PTHR43532:SF1">
    <property type="entry name" value="GLUCOSE-1-PHOSPHATE THYMIDYLYLTRANSFERASE 1"/>
    <property type="match status" value="1"/>
</dbReference>
<evidence type="ECO:0000313" key="12">
    <source>
        <dbReference type="Proteomes" id="UP000199643"/>
    </source>
</evidence>
<feature type="domain" description="Nucleotidyl transferase" evidence="10">
    <location>
        <begin position="2"/>
        <end position="236"/>
    </location>
</feature>
<proteinExistence type="inferred from homology"/>
<dbReference type="RefSeq" id="WP_090497946.1">
    <property type="nucleotide sequence ID" value="NZ_FNCH01000003.1"/>
</dbReference>
<dbReference type="AlphaFoldDB" id="A0A1G7RP05"/>
<accession>A0A1G7RP05</accession>
<reference evidence="12" key="1">
    <citation type="submission" date="2016-10" db="EMBL/GenBank/DDBJ databases">
        <authorList>
            <person name="Varghese N."/>
            <person name="Submissions S."/>
        </authorList>
    </citation>
    <scope>NUCLEOTIDE SEQUENCE [LARGE SCALE GENOMIC DNA]</scope>
    <source>
        <strain evidence="12">DSM 17933</strain>
    </source>
</reference>
<dbReference type="InterPro" id="IPR029044">
    <property type="entry name" value="Nucleotide-diphossugar_trans"/>
</dbReference>
<dbReference type="CDD" id="cd02538">
    <property type="entry name" value="G1P_TT_short"/>
    <property type="match status" value="1"/>
</dbReference>
<comment type="similarity">
    <text evidence="2 9">Belongs to the glucose-1-phosphate thymidylyltransferase family.</text>
</comment>
<keyword evidence="4 9" id="KW-0808">Transferase</keyword>
<comment type="cofactor">
    <cofactor evidence="1">
        <name>Mg(2+)</name>
        <dbReference type="ChEBI" id="CHEBI:18420"/>
    </cofactor>
</comment>
<sequence>MKGIILAGGSGTRLHPLTLACSKQMMPVYDKPMIYYPLSTLMLAGIKEILIISTPHDLPNFEKLLGDGASLGCKFSYAVQAEPNGLAQAFVIGADFIGTDKVALVLGDNIFYGDGMSKLLQESADPEGGVVFAYQVADPERYGVVEFDENKKAISIEEKPEQPKSDYAVPGLYFYDNEVVEIAKNVKPSPRGEYEITDVNRVYLERGKLKVGVLSRGTAWLDTGTFASLMQAGEFVRIIEERQGLKIGCIEEIAYRMGFIDAEQLKAIATPLVKSGYGSYLLKQIK</sequence>
<dbReference type="Pfam" id="PF00483">
    <property type="entry name" value="NTP_transferase"/>
    <property type="match status" value="1"/>
</dbReference>